<feature type="region of interest" description="Disordered" evidence="1">
    <location>
        <begin position="234"/>
        <end position="262"/>
    </location>
</feature>
<gene>
    <name evidence="2" type="ORF">PISMIDRAFT_134344</name>
</gene>
<proteinExistence type="predicted"/>
<feature type="compositionally biased region" description="Polar residues" evidence="1">
    <location>
        <begin position="94"/>
        <end position="105"/>
    </location>
</feature>
<reference evidence="2 3" key="1">
    <citation type="submission" date="2014-04" db="EMBL/GenBank/DDBJ databases">
        <authorList>
            <consortium name="DOE Joint Genome Institute"/>
            <person name="Kuo A."/>
            <person name="Kohler A."/>
            <person name="Costa M.D."/>
            <person name="Nagy L.G."/>
            <person name="Floudas D."/>
            <person name="Copeland A."/>
            <person name="Barry K.W."/>
            <person name="Cichocki N."/>
            <person name="Veneault-Fourrey C."/>
            <person name="LaButti K."/>
            <person name="Lindquist E.A."/>
            <person name="Lipzen A."/>
            <person name="Lundell T."/>
            <person name="Morin E."/>
            <person name="Murat C."/>
            <person name="Sun H."/>
            <person name="Tunlid A."/>
            <person name="Henrissat B."/>
            <person name="Grigoriev I.V."/>
            <person name="Hibbett D.S."/>
            <person name="Martin F."/>
            <person name="Nordberg H.P."/>
            <person name="Cantor M.N."/>
            <person name="Hua S.X."/>
        </authorList>
    </citation>
    <scope>NUCLEOTIDE SEQUENCE [LARGE SCALE GENOMIC DNA]</scope>
    <source>
        <strain evidence="2 3">441</strain>
    </source>
</reference>
<dbReference type="Proteomes" id="UP000054018">
    <property type="component" value="Unassembled WGS sequence"/>
</dbReference>
<dbReference type="AlphaFoldDB" id="A0A0C9ZP82"/>
<organism evidence="2 3">
    <name type="scientific">Pisolithus microcarpus 441</name>
    <dbReference type="NCBI Taxonomy" id="765257"/>
    <lineage>
        <taxon>Eukaryota</taxon>
        <taxon>Fungi</taxon>
        <taxon>Dikarya</taxon>
        <taxon>Basidiomycota</taxon>
        <taxon>Agaricomycotina</taxon>
        <taxon>Agaricomycetes</taxon>
        <taxon>Agaricomycetidae</taxon>
        <taxon>Boletales</taxon>
        <taxon>Sclerodermatineae</taxon>
        <taxon>Pisolithaceae</taxon>
        <taxon>Pisolithus</taxon>
    </lineage>
</organism>
<dbReference type="HOGENOM" id="CLU_1062141_0_0_1"/>
<evidence type="ECO:0000256" key="1">
    <source>
        <dbReference type="SAM" id="MobiDB-lite"/>
    </source>
</evidence>
<reference evidence="3" key="2">
    <citation type="submission" date="2015-01" db="EMBL/GenBank/DDBJ databases">
        <title>Evolutionary Origins and Diversification of the Mycorrhizal Mutualists.</title>
        <authorList>
            <consortium name="DOE Joint Genome Institute"/>
            <consortium name="Mycorrhizal Genomics Consortium"/>
            <person name="Kohler A."/>
            <person name="Kuo A."/>
            <person name="Nagy L.G."/>
            <person name="Floudas D."/>
            <person name="Copeland A."/>
            <person name="Barry K.W."/>
            <person name="Cichocki N."/>
            <person name="Veneault-Fourrey C."/>
            <person name="LaButti K."/>
            <person name="Lindquist E.A."/>
            <person name="Lipzen A."/>
            <person name="Lundell T."/>
            <person name="Morin E."/>
            <person name="Murat C."/>
            <person name="Riley R."/>
            <person name="Ohm R."/>
            <person name="Sun H."/>
            <person name="Tunlid A."/>
            <person name="Henrissat B."/>
            <person name="Grigoriev I.V."/>
            <person name="Hibbett D.S."/>
            <person name="Martin F."/>
        </authorList>
    </citation>
    <scope>NUCLEOTIDE SEQUENCE [LARGE SCALE GENOMIC DNA]</scope>
    <source>
        <strain evidence="3">441</strain>
    </source>
</reference>
<feature type="compositionally biased region" description="Polar residues" evidence="1">
    <location>
        <begin position="139"/>
        <end position="155"/>
    </location>
</feature>
<keyword evidence="3" id="KW-1185">Reference proteome</keyword>
<name>A0A0C9ZP82_9AGAM</name>
<feature type="compositionally biased region" description="Low complexity" evidence="1">
    <location>
        <begin position="106"/>
        <end position="122"/>
    </location>
</feature>
<feature type="region of interest" description="Disordered" evidence="1">
    <location>
        <begin position="77"/>
        <end position="155"/>
    </location>
</feature>
<protein>
    <submittedName>
        <fullName evidence="2">Uncharacterized protein</fullName>
    </submittedName>
</protein>
<sequence>MAQTTERVKMSLVLEAGVVVVAERTDPPISLNYSAKLVLVDKIWKRYLHCPLVSDLHSHLHIQLMVMEAMRLSLMEHEEHQRKEEEKKRKESATARSTAEPSPENSASAGPSTAATIASTTSNLEIPTLQGGDPGDSSVPHSGSLTPVSGQTNHSSSIRTAVDNLHDVPHSIEQPPTLGTLPTAADSEGELLVVGNGRAYTGPCDNYRQTGHRSQGADELCRATDDATGYLVRSGTTSLSSPDLEIPDGPSTIRPTGEAPVH</sequence>
<dbReference type="EMBL" id="KN833685">
    <property type="protein sequence ID" value="KIK31161.1"/>
    <property type="molecule type" value="Genomic_DNA"/>
</dbReference>
<accession>A0A0C9ZP82</accession>
<evidence type="ECO:0000313" key="3">
    <source>
        <dbReference type="Proteomes" id="UP000054018"/>
    </source>
</evidence>
<dbReference type="OrthoDB" id="21471at2759"/>
<evidence type="ECO:0000313" key="2">
    <source>
        <dbReference type="EMBL" id="KIK31161.1"/>
    </source>
</evidence>
<feature type="compositionally biased region" description="Basic and acidic residues" evidence="1">
    <location>
        <begin position="77"/>
        <end position="93"/>
    </location>
</feature>
<dbReference type="STRING" id="765257.A0A0C9ZP82"/>